<feature type="compositionally biased region" description="Low complexity" evidence="4">
    <location>
        <begin position="246"/>
        <end position="259"/>
    </location>
</feature>
<dbReference type="PRINTS" id="PR00035">
    <property type="entry name" value="HTHGNTR"/>
</dbReference>
<keyword evidence="1" id="KW-0805">Transcription regulation</keyword>
<dbReference type="Pfam" id="PF00392">
    <property type="entry name" value="GntR"/>
    <property type="match status" value="1"/>
</dbReference>
<dbReference type="SUPFAM" id="SSF48008">
    <property type="entry name" value="GntR ligand-binding domain-like"/>
    <property type="match status" value="1"/>
</dbReference>
<dbReference type="Pfam" id="PF07729">
    <property type="entry name" value="FCD"/>
    <property type="match status" value="1"/>
</dbReference>
<dbReference type="PANTHER" id="PTHR43537:SF5">
    <property type="entry name" value="UXU OPERON TRANSCRIPTIONAL REGULATOR"/>
    <property type="match status" value="1"/>
</dbReference>
<organism evidence="6 7">
    <name type="scientific">Rugosimonospora acidiphila</name>
    <dbReference type="NCBI Taxonomy" id="556531"/>
    <lineage>
        <taxon>Bacteria</taxon>
        <taxon>Bacillati</taxon>
        <taxon>Actinomycetota</taxon>
        <taxon>Actinomycetes</taxon>
        <taxon>Micromonosporales</taxon>
        <taxon>Micromonosporaceae</taxon>
        <taxon>Rugosimonospora</taxon>
    </lineage>
</organism>
<protein>
    <submittedName>
        <fullName evidence="6">FadR/GntR family transcriptional regulator</fullName>
    </submittedName>
</protein>
<evidence type="ECO:0000313" key="7">
    <source>
        <dbReference type="Proteomes" id="UP001501570"/>
    </source>
</evidence>
<reference evidence="7" key="1">
    <citation type="journal article" date="2019" name="Int. J. Syst. Evol. Microbiol.">
        <title>The Global Catalogue of Microorganisms (GCM) 10K type strain sequencing project: providing services to taxonomists for standard genome sequencing and annotation.</title>
        <authorList>
            <consortium name="The Broad Institute Genomics Platform"/>
            <consortium name="The Broad Institute Genome Sequencing Center for Infectious Disease"/>
            <person name="Wu L."/>
            <person name="Ma J."/>
        </authorList>
    </citation>
    <scope>NUCLEOTIDE SEQUENCE [LARGE SCALE GENOMIC DNA]</scope>
    <source>
        <strain evidence="7">JCM 18304</strain>
    </source>
</reference>
<keyword evidence="2" id="KW-0238">DNA-binding</keyword>
<dbReference type="InterPro" id="IPR008920">
    <property type="entry name" value="TF_FadR/GntR_C"/>
</dbReference>
<dbReference type="PROSITE" id="PS50949">
    <property type="entry name" value="HTH_GNTR"/>
    <property type="match status" value="1"/>
</dbReference>
<evidence type="ECO:0000256" key="3">
    <source>
        <dbReference type="ARBA" id="ARBA00023163"/>
    </source>
</evidence>
<comment type="caution">
    <text evidence="6">The sequence shown here is derived from an EMBL/GenBank/DDBJ whole genome shotgun (WGS) entry which is preliminary data.</text>
</comment>
<feature type="region of interest" description="Disordered" evidence="4">
    <location>
        <begin position="228"/>
        <end position="259"/>
    </location>
</feature>
<evidence type="ECO:0000259" key="5">
    <source>
        <dbReference type="PROSITE" id="PS50949"/>
    </source>
</evidence>
<dbReference type="InterPro" id="IPR036390">
    <property type="entry name" value="WH_DNA-bd_sf"/>
</dbReference>
<dbReference type="InterPro" id="IPR011711">
    <property type="entry name" value="GntR_C"/>
</dbReference>
<evidence type="ECO:0000256" key="1">
    <source>
        <dbReference type="ARBA" id="ARBA00023015"/>
    </source>
</evidence>
<dbReference type="SUPFAM" id="SSF46785">
    <property type="entry name" value="Winged helix' DNA-binding domain"/>
    <property type="match status" value="1"/>
</dbReference>
<accession>A0ABP9RR50</accession>
<dbReference type="Proteomes" id="UP001501570">
    <property type="component" value="Unassembled WGS sequence"/>
</dbReference>
<dbReference type="Gene3D" id="1.10.10.10">
    <property type="entry name" value="Winged helix-like DNA-binding domain superfamily/Winged helix DNA-binding domain"/>
    <property type="match status" value="1"/>
</dbReference>
<dbReference type="Gene3D" id="1.20.120.530">
    <property type="entry name" value="GntR ligand-binding domain-like"/>
    <property type="match status" value="1"/>
</dbReference>
<evidence type="ECO:0000313" key="6">
    <source>
        <dbReference type="EMBL" id="GAA5183435.1"/>
    </source>
</evidence>
<dbReference type="SMART" id="SM00895">
    <property type="entry name" value="FCD"/>
    <property type="match status" value="1"/>
</dbReference>
<dbReference type="InterPro" id="IPR036388">
    <property type="entry name" value="WH-like_DNA-bd_sf"/>
</dbReference>
<feature type="domain" description="HTH gntR-type" evidence="5">
    <location>
        <begin position="7"/>
        <end position="77"/>
    </location>
</feature>
<proteinExistence type="predicted"/>
<evidence type="ECO:0000256" key="2">
    <source>
        <dbReference type="ARBA" id="ARBA00023125"/>
    </source>
</evidence>
<keyword evidence="7" id="KW-1185">Reference proteome</keyword>
<keyword evidence="3" id="KW-0804">Transcription</keyword>
<dbReference type="SMART" id="SM00345">
    <property type="entry name" value="HTH_GNTR"/>
    <property type="match status" value="1"/>
</dbReference>
<sequence>MAQQARVPAYQLLADDLRSQITSGRLRPGDRLPTEPELCARAGVSRSTVREALRLLSSQRLIVTTRGVTGGSFVAEPNASELAESLSAGVRLLLATAAAGMSDLMEVREMLEVPAAGLAARRRTEADLERLRSTMFDPVHDELPVRLAAHREFHVALAAAAGNPLFELVTGPLYAITNEVQLSDLAPQGTWLGIDAEHREILRCVAAGDGPAAERAVTWHLARLHAARPGSPRRTVVPEQLRAGRRSPAATPAPAARPA</sequence>
<dbReference type="EMBL" id="BAABJQ010000005">
    <property type="protein sequence ID" value="GAA5183435.1"/>
    <property type="molecule type" value="Genomic_DNA"/>
</dbReference>
<gene>
    <name evidence="6" type="ORF">GCM10023322_22710</name>
</gene>
<dbReference type="PANTHER" id="PTHR43537">
    <property type="entry name" value="TRANSCRIPTIONAL REGULATOR, GNTR FAMILY"/>
    <property type="match status" value="1"/>
</dbReference>
<dbReference type="InterPro" id="IPR000524">
    <property type="entry name" value="Tscrpt_reg_HTH_GntR"/>
</dbReference>
<dbReference type="CDD" id="cd07377">
    <property type="entry name" value="WHTH_GntR"/>
    <property type="match status" value="1"/>
</dbReference>
<name>A0ABP9RR50_9ACTN</name>
<evidence type="ECO:0000256" key="4">
    <source>
        <dbReference type="SAM" id="MobiDB-lite"/>
    </source>
</evidence>